<sequence>MNPKVSIIVRSKNEEKWISSCLASVFRQEFKDFEVILVDNNSTDKTVEKAKKFPVAKIVNIDQFLPGKALNLGVRNSTGEYLVNLSAHCIPVDSKWLGALLDAFDDPSIAGVYGRQEPMAFSSDLDKRDLINTFGLDKKIQKKDPFFHNANSMIRRDVWEKYPFSETATNIEDRIWAKEILEQGYTIVYDPEASVYHYHGINQGRNLERARNVVRILEELHPKKISVEGLSDLNVTAIVPVKTPVKTAGGVSLLEISLESLKKSKHVSKIVVAADNEEHIEIARKMGVQTLLRPPDLSYDFVDLVSVYQFALKALDEQGEYPDLLFLAQEKYPFRSPWLVDNMVEQYVRSGSDSVIAASPLYNSLWREEDNNLVRLDKGLMPTKYKEPVMRALYGLGCLIQAHLVEEGRKIGHQAGLCVVNNTYSSIVVENAEDMNIVESVLPKWREYVEKRSK</sequence>
<dbReference type="eggNOG" id="COG1216">
    <property type="taxonomic scope" value="Bacteria"/>
</dbReference>
<dbReference type="EMBL" id="CP001322">
    <property type="protein sequence ID" value="ACL03366.1"/>
    <property type="molecule type" value="Genomic_DNA"/>
</dbReference>
<dbReference type="InterPro" id="IPR050834">
    <property type="entry name" value="Glycosyltransf_2"/>
</dbReference>
<dbReference type="InterPro" id="IPR003329">
    <property type="entry name" value="Cytidylyl_trans"/>
</dbReference>
<dbReference type="KEGG" id="dal:Dalk_1668"/>
<dbReference type="InterPro" id="IPR029044">
    <property type="entry name" value="Nucleotide-diphossugar_trans"/>
</dbReference>
<dbReference type="SUPFAM" id="SSF53448">
    <property type="entry name" value="Nucleotide-diphospho-sugar transferases"/>
    <property type="match status" value="2"/>
</dbReference>
<protein>
    <submittedName>
        <fullName evidence="2">Glycosyl transferase family 2</fullName>
    </submittedName>
</protein>
<dbReference type="PANTHER" id="PTHR43685:SF2">
    <property type="entry name" value="GLYCOSYLTRANSFERASE 2-LIKE DOMAIN-CONTAINING PROTEIN"/>
    <property type="match status" value="1"/>
</dbReference>
<evidence type="ECO:0000313" key="2">
    <source>
        <dbReference type="EMBL" id="ACL03366.1"/>
    </source>
</evidence>
<reference evidence="2 3" key="1">
    <citation type="journal article" date="2012" name="Environ. Microbiol.">
        <title>The genome sequence of Desulfatibacillum alkenivorans AK-01: a blueprint for anaerobic alkane oxidation.</title>
        <authorList>
            <person name="Callaghan A.V."/>
            <person name="Morris B.E."/>
            <person name="Pereira I.A."/>
            <person name="McInerney M.J."/>
            <person name="Austin R.N."/>
            <person name="Groves J.T."/>
            <person name="Kukor J.J."/>
            <person name="Suflita J.M."/>
            <person name="Young L.Y."/>
            <person name="Zylstra G.J."/>
            <person name="Wawrik B."/>
        </authorList>
    </citation>
    <scope>NUCLEOTIDE SEQUENCE [LARGE SCALE GENOMIC DNA]</scope>
    <source>
        <strain evidence="2 3">AK-01</strain>
    </source>
</reference>
<accession>B8FAS0</accession>
<dbReference type="RefSeq" id="WP_012610800.1">
    <property type="nucleotide sequence ID" value="NC_011768.1"/>
</dbReference>
<dbReference type="Proteomes" id="UP000000739">
    <property type="component" value="Chromosome"/>
</dbReference>
<dbReference type="InterPro" id="IPR001173">
    <property type="entry name" value="Glyco_trans_2-like"/>
</dbReference>
<dbReference type="Pfam" id="PF02348">
    <property type="entry name" value="CTP_transf_3"/>
    <property type="match status" value="1"/>
</dbReference>
<keyword evidence="2" id="KW-0808">Transferase</keyword>
<proteinExistence type="predicted"/>
<evidence type="ECO:0000313" key="3">
    <source>
        <dbReference type="Proteomes" id="UP000000739"/>
    </source>
</evidence>
<dbReference type="Pfam" id="PF00535">
    <property type="entry name" value="Glycos_transf_2"/>
    <property type="match status" value="1"/>
</dbReference>
<dbReference type="PANTHER" id="PTHR43685">
    <property type="entry name" value="GLYCOSYLTRANSFERASE"/>
    <property type="match status" value="1"/>
</dbReference>
<dbReference type="GO" id="GO:0016740">
    <property type="term" value="F:transferase activity"/>
    <property type="evidence" value="ECO:0007669"/>
    <property type="project" value="UniProtKB-KW"/>
</dbReference>
<gene>
    <name evidence="2" type="ordered locus">Dalk_1668</name>
</gene>
<organism evidence="2 3">
    <name type="scientific">Desulfatibacillum aliphaticivorans</name>
    <dbReference type="NCBI Taxonomy" id="218208"/>
    <lineage>
        <taxon>Bacteria</taxon>
        <taxon>Pseudomonadati</taxon>
        <taxon>Thermodesulfobacteriota</taxon>
        <taxon>Desulfobacteria</taxon>
        <taxon>Desulfobacterales</taxon>
        <taxon>Desulfatibacillaceae</taxon>
        <taxon>Desulfatibacillum</taxon>
    </lineage>
</organism>
<dbReference type="Gene3D" id="3.90.550.10">
    <property type="entry name" value="Spore Coat Polysaccharide Biosynthesis Protein SpsA, Chain A"/>
    <property type="match status" value="2"/>
</dbReference>
<dbReference type="AlphaFoldDB" id="B8FAS0"/>
<feature type="domain" description="Glycosyltransferase 2-like" evidence="1">
    <location>
        <begin position="6"/>
        <end position="161"/>
    </location>
</feature>
<dbReference type="eggNOG" id="COG1083">
    <property type="taxonomic scope" value="Bacteria"/>
</dbReference>
<keyword evidence="3" id="KW-1185">Reference proteome</keyword>
<name>B8FAS0_DESAL</name>
<evidence type="ECO:0000259" key="1">
    <source>
        <dbReference type="Pfam" id="PF00535"/>
    </source>
</evidence>
<dbReference type="HOGENOM" id="CLU_602346_0_0_7"/>